<comment type="similarity">
    <text evidence="3 14">Belongs to the HemJ family.</text>
</comment>
<evidence type="ECO:0000313" key="16">
    <source>
        <dbReference type="EMBL" id="VVM07896.1"/>
    </source>
</evidence>
<dbReference type="PIRSF" id="PIRSF004638">
    <property type="entry name" value="UCP004638"/>
    <property type="match status" value="1"/>
</dbReference>
<keyword evidence="12 14" id="KW-0472">Membrane</keyword>
<feature type="transmembrane region" description="Helical" evidence="15">
    <location>
        <begin position="12"/>
        <end position="33"/>
    </location>
</feature>
<comment type="function">
    <text evidence="14">Catalyzes the oxidation of protoporphyrinogen IX to protoporphyrin IX.</text>
</comment>
<feature type="transmembrane region" description="Helical" evidence="15">
    <location>
        <begin position="79"/>
        <end position="96"/>
    </location>
</feature>
<feature type="transmembrane region" description="Helical" evidence="15">
    <location>
        <begin position="54"/>
        <end position="73"/>
    </location>
</feature>
<accession>A0A5E6MEI8</accession>
<evidence type="ECO:0000256" key="3">
    <source>
        <dbReference type="ARBA" id="ARBA00006501"/>
    </source>
</evidence>
<evidence type="ECO:0000256" key="11">
    <source>
        <dbReference type="ARBA" id="ARBA00023004"/>
    </source>
</evidence>
<feature type="transmembrane region" description="Helical" evidence="15">
    <location>
        <begin position="116"/>
        <end position="137"/>
    </location>
</feature>
<dbReference type="EC" id="1.3.99.-" evidence="14"/>
<keyword evidence="9 15" id="KW-1133">Transmembrane helix</keyword>
<dbReference type="EMBL" id="CABFVA020000114">
    <property type="protein sequence ID" value="VVM07896.1"/>
    <property type="molecule type" value="Genomic_DNA"/>
</dbReference>
<keyword evidence="17" id="KW-1185">Reference proteome</keyword>
<keyword evidence="7 15" id="KW-0812">Transmembrane</keyword>
<protein>
    <recommendedName>
        <fullName evidence="4 14">Protoporphyrinogen IX oxidase</fullName>
        <ecNumber evidence="14">1.3.99.-</ecNumber>
    </recommendedName>
</protein>
<proteinExistence type="inferred from homology"/>
<dbReference type="AlphaFoldDB" id="A0A5E6MEI8"/>
<dbReference type="PANTHER" id="PTHR40255">
    <property type="entry name" value="UPF0093 MEMBRANE PROTEIN SLR1790"/>
    <property type="match status" value="1"/>
</dbReference>
<evidence type="ECO:0000256" key="8">
    <source>
        <dbReference type="ARBA" id="ARBA00022723"/>
    </source>
</evidence>
<evidence type="ECO:0000256" key="2">
    <source>
        <dbReference type="ARBA" id="ARBA00005073"/>
    </source>
</evidence>
<name>A0A5E6MEI8_9BACT</name>
<dbReference type="PANTHER" id="PTHR40255:SF1">
    <property type="entry name" value="PROTOPORPHYRINOGEN IX OXIDASE"/>
    <property type="match status" value="1"/>
</dbReference>
<keyword evidence="5 14" id="KW-1003">Cell membrane</keyword>
<dbReference type="GO" id="GO:0005886">
    <property type="term" value="C:plasma membrane"/>
    <property type="evidence" value="ECO:0007669"/>
    <property type="project" value="UniProtKB-SubCell"/>
</dbReference>
<evidence type="ECO:0000256" key="5">
    <source>
        <dbReference type="ARBA" id="ARBA00022475"/>
    </source>
</evidence>
<keyword evidence="11 14" id="KW-0408">Iron</keyword>
<comment type="cofactor">
    <cofactor evidence="14">
        <name>heme b</name>
        <dbReference type="ChEBI" id="CHEBI:60344"/>
    </cofactor>
    <text evidence="14">Binds 1 heme b (iron(II)-protoporphyrin IX) group per subunit.</text>
</comment>
<dbReference type="GO" id="GO:0046872">
    <property type="term" value="F:metal ion binding"/>
    <property type="evidence" value="ECO:0007669"/>
    <property type="project" value="UniProtKB-UniRule"/>
</dbReference>
<evidence type="ECO:0000256" key="4">
    <source>
        <dbReference type="ARBA" id="ARBA00017504"/>
    </source>
</evidence>
<sequence>MTYLWLKALHTAAVLVWVGGLFTQSILLAALVRSGMEPSSRSLIASVRQWDSRVTMPAMLLVWALGIALGVLSGSFSKSWLSAKLVFVVILSGLNGMQAGMLRRYSSRPDSRIPGFVRWFPGLIALSVLAIAILVTVKPG</sequence>
<evidence type="ECO:0000256" key="1">
    <source>
        <dbReference type="ARBA" id="ARBA00004651"/>
    </source>
</evidence>
<organism evidence="16 17">
    <name type="scientific">Methylacidimicrobium tartarophylax</name>
    <dbReference type="NCBI Taxonomy" id="1041768"/>
    <lineage>
        <taxon>Bacteria</taxon>
        <taxon>Pseudomonadati</taxon>
        <taxon>Verrucomicrobiota</taxon>
        <taxon>Methylacidimicrobium</taxon>
    </lineage>
</organism>
<dbReference type="GO" id="GO:0070818">
    <property type="term" value="F:protoporphyrinogen oxidase activity"/>
    <property type="evidence" value="ECO:0007669"/>
    <property type="project" value="UniProtKB-UniRule"/>
</dbReference>
<comment type="pathway">
    <text evidence="2 14">Porphyrin-containing compound metabolism; protoporphyrin-IX biosynthesis; protoporphyrin-IX from protoporphyrinogen-IX: step 1/1.</text>
</comment>
<keyword evidence="8 14" id="KW-0479">Metal-binding</keyword>
<dbReference type="Pfam" id="PF03653">
    <property type="entry name" value="UPF0093"/>
    <property type="match status" value="1"/>
</dbReference>
<comment type="catalytic activity">
    <reaction evidence="13 14">
        <text>protoporphyrinogen IX + 3 A = protoporphyrin IX + 3 AH2</text>
        <dbReference type="Rhea" id="RHEA:62000"/>
        <dbReference type="ChEBI" id="CHEBI:13193"/>
        <dbReference type="ChEBI" id="CHEBI:17499"/>
        <dbReference type="ChEBI" id="CHEBI:57306"/>
        <dbReference type="ChEBI" id="CHEBI:57307"/>
    </reaction>
</comment>
<evidence type="ECO:0000256" key="9">
    <source>
        <dbReference type="ARBA" id="ARBA00022989"/>
    </source>
</evidence>
<dbReference type="OrthoDB" id="194724at2"/>
<evidence type="ECO:0000256" key="6">
    <source>
        <dbReference type="ARBA" id="ARBA00022617"/>
    </source>
</evidence>
<evidence type="ECO:0000256" key="10">
    <source>
        <dbReference type="ARBA" id="ARBA00023002"/>
    </source>
</evidence>
<evidence type="ECO:0000313" key="17">
    <source>
        <dbReference type="Proteomes" id="UP000334923"/>
    </source>
</evidence>
<evidence type="ECO:0000256" key="7">
    <source>
        <dbReference type="ARBA" id="ARBA00022692"/>
    </source>
</evidence>
<dbReference type="GO" id="GO:0006782">
    <property type="term" value="P:protoporphyrinogen IX biosynthetic process"/>
    <property type="evidence" value="ECO:0007669"/>
    <property type="project" value="UniProtKB-UniRule"/>
</dbReference>
<keyword evidence="6 14" id="KW-0349">Heme</keyword>
<dbReference type="InterPro" id="IPR005265">
    <property type="entry name" value="HemJ-like"/>
</dbReference>
<dbReference type="RefSeq" id="WP_142660822.1">
    <property type="nucleotide sequence ID" value="NZ_CABFVA020000114.1"/>
</dbReference>
<dbReference type="UniPathway" id="UPA00251">
    <property type="reaction ID" value="UER00324"/>
</dbReference>
<keyword evidence="10" id="KW-0560">Oxidoreductase</keyword>
<evidence type="ECO:0000256" key="12">
    <source>
        <dbReference type="ARBA" id="ARBA00023136"/>
    </source>
</evidence>
<evidence type="ECO:0000256" key="14">
    <source>
        <dbReference type="PIRNR" id="PIRNR004638"/>
    </source>
</evidence>
<comment type="subcellular location">
    <subcellularLocation>
        <location evidence="1">Cell membrane</location>
        <topology evidence="1">Multi-pass membrane protein</topology>
    </subcellularLocation>
</comment>
<dbReference type="Proteomes" id="UP000334923">
    <property type="component" value="Unassembled WGS sequence"/>
</dbReference>
<evidence type="ECO:0000256" key="15">
    <source>
        <dbReference type="SAM" id="Phobius"/>
    </source>
</evidence>
<reference evidence="16 17" key="1">
    <citation type="submission" date="2019-09" db="EMBL/GenBank/DDBJ databases">
        <authorList>
            <person name="Cremers G."/>
        </authorList>
    </citation>
    <scope>NUCLEOTIDE SEQUENCE [LARGE SCALE GENOMIC DNA]</scope>
    <source>
        <strain evidence="16">4A</strain>
    </source>
</reference>
<evidence type="ECO:0000256" key="13">
    <source>
        <dbReference type="ARBA" id="ARBA00048390"/>
    </source>
</evidence>
<gene>
    <name evidence="16" type="ORF">MAMT_01989</name>
</gene>